<comment type="caution">
    <text evidence="3">The sequence shown here is derived from an EMBL/GenBank/DDBJ whole genome shotgun (WGS) entry which is preliminary data.</text>
</comment>
<dbReference type="EMBL" id="JBFXLT010000004">
    <property type="protein sequence ID" value="KAL2821501.1"/>
    <property type="molecule type" value="Genomic_DNA"/>
</dbReference>
<dbReference type="InterPro" id="IPR036047">
    <property type="entry name" value="F-box-like_dom_sf"/>
</dbReference>
<organism evidence="3 4">
    <name type="scientific">Aspergillus granulosus</name>
    <dbReference type="NCBI Taxonomy" id="176169"/>
    <lineage>
        <taxon>Eukaryota</taxon>
        <taxon>Fungi</taxon>
        <taxon>Dikarya</taxon>
        <taxon>Ascomycota</taxon>
        <taxon>Pezizomycotina</taxon>
        <taxon>Eurotiomycetes</taxon>
        <taxon>Eurotiomycetidae</taxon>
        <taxon>Eurotiales</taxon>
        <taxon>Aspergillaceae</taxon>
        <taxon>Aspergillus</taxon>
        <taxon>Aspergillus subgen. Nidulantes</taxon>
    </lineage>
</organism>
<proteinExistence type="predicted"/>
<evidence type="ECO:0000256" key="1">
    <source>
        <dbReference type="SAM" id="MobiDB-lite"/>
    </source>
</evidence>
<dbReference type="PROSITE" id="PS50181">
    <property type="entry name" value="FBOX"/>
    <property type="match status" value="1"/>
</dbReference>
<reference evidence="3 4" key="1">
    <citation type="submission" date="2024-07" db="EMBL/GenBank/DDBJ databases">
        <title>Section-level genome sequencing and comparative genomics of Aspergillus sections Usti and Cavernicolus.</title>
        <authorList>
            <consortium name="Lawrence Berkeley National Laboratory"/>
            <person name="Nybo J.L."/>
            <person name="Vesth T.C."/>
            <person name="Theobald S."/>
            <person name="Frisvad J.C."/>
            <person name="Larsen T.O."/>
            <person name="Kjaerboelling I."/>
            <person name="Rothschild-Mancinelli K."/>
            <person name="Lyhne E.K."/>
            <person name="Kogle M.E."/>
            <person name="Barry K."/>
            <person name="Clum A."/>
            <person name="Na H."/>
            <person name="Ledsgaard L."/>
            <person name="Lin J."/>
            <person name="Lipzen A."/>
            <person name="Kuo A."/>
            <person name="Riley R."/>
            <person name="Mondo S."/>
            <person name="Labutti K."/>
            <person name="Haridas S."/>
            <person name="Pangalinan J."/>
            <person name="Salamov A.A."/>
            <person name="Simmons B.A."/>
            <person name="Magnuson J.K."/>
            <person name="Chen J."/>
            <person name="Drula E."/>
            <person name="Henrissat B."/>
            <person name="Wiebenga A."/>
            <person name="Lubbers R.J."/>
            <person name="Gomes A.C."/>
            <person name="Makela M.R."/>
            <person name="Stajich J."/>
            <person name="Grigoriev I.V."/>
            <person name="Mortensen U.H."/>
            <person name="De Vries R.P."/>
            <person name="Baker S.E."/>
            <person name="Andersen M.R."/>
        </authorList>
    </citation>
    <scope>NUCLEOTIDE SEQUENCE [LARGE SCALE GENOMIC DNA]</scope>
    <source>
        <strain evidence="3 4">CBS 588.65</strain>
    </source>
</reference>
<name>A0ABR4I1K5_9EURO</name>
<evidence type="ECO:0000259" key="2">
    <source>
        <dbReference type="PROSITE" id="PS50181"/>
    </source>
</evidence>
<accession>A0ABR4I1K5</accession>
<evidence type="ECO:0000313" key="4">
    <source>
        <dbReference type="Proteomes" id="UP001610334"/>
    </source>
</evidence>
<protein>
    <recommendedName>
        <fullName evidence="2">F-box domain-containing protein</fullName>
    </recommendedName>
</protein>
<feature type="compositionally biased region" description="Pro residues" evidence="1">
    <location>
        <begin position="40"/>
        <end position="49"/>
    </location>
</feature>
<dbReference type="Pfam" id="PF00646">
    <property type="entry name" value="F-box"/>
    <property type="match status" value="1"/>
</dbReference>
<dbReference type="InterPro" id="IPR001810">
    <property type="entry name" value="F-box_dom"/>
</dbReference>
<feature type="region of interest" description="Disordered" evidence="1">
    <location>
        <begin position="1"/>
        <end position="66"/>
    </location>
</feature>
<keyword evidence="4" id="KW-1185">Reference proteome</keyword>
<evidence type="ECO:0000313" key="3">
    <source>
        <dbReference type="EMBL" id="KAL2821501.1"/>
    </source>
</evidence>
<sequence>MPKPLRKKPPGIPMPVPLNLTDASDTQLLKRFSKPERGPWPEPKTNPRPHPLRITPRKRSRKPPASSGFFDTLPLELLDMILLQLDYVSLTRLSATNTTAESYIKTRPYYKLVVENCCLFLGELRRIGFLHVPSAASIYDAVCKPVCDMPSCRHLAGSLFLPTCRRYCRHCLGATPQSTALCTILVEERYHIAKKDILKNLLCVRSSQRPNSLFVVEADVIGLAARLFGEEQRRVPCHGRGWTRDLASLPLPFVDAETNHVEPGRMCRACNAAFEELAHCWEEIDAQPAQNEWVAWEKQLQEMEGPACKVYGTKQLLQHIRSGECLHAQELWSKEYRPG</sequence>
<dbReference type="SUPFAM" id="SSF81383">
    <property type="entry name" value="F-box domain"/>
    <property type="match status" value="1"/>
</dbReference>
<feature type="domain" description="F-box" evidence="2">
    <location>
        <begin position="67"/>
        <end position="113"/>
    </location>
</feature>
<gene>
    <name evidence="3" type="ORF">BJX63DRAFT_218167</name>
</gene>
<dbReference type="Proteomes" id="UP001610334">
    <property type="component" value="Unassembled WGS sequence"/>
</dbReference>